<evidence type="ECO:0000256" key="4">
    <source>
        <dbReference type="SAM" id="MobiDB-lite"/>
    </source>
</evidence>
<comment type="caution">
    <text evidence="7">The sequence shown here is derived from an EMBL/GenBank/DDBJ whole genome shotgun (WGS) entry which is preliminary data.</text>
</comment>
<evidence type="ECO:0000313" key="7">
    <source>
        <dbReference type="EMBL" id="OGG84577.1"/>
    </source>
</evidence>
<evidence type="ECO:0000313" key="8">
    <source>
        <dbReference type="Proteomes" id="UP000177325"/>
    </source>
</evidence>
<evidence type="ECO:0000256" key="2">
    <source>
        <dbReference type="ARBA" id="ARBA00023015"/>
    </source>
</evidence>
<evidence type="ECO:0000259" key="6">
    <source>
        <dbReference type="Pfam" id="PF20772"/>
    </source>
</evidence>
<dbReference type="EMBL" id="MFMM01000001">
    <property type="protein sequence ID" value="OGG84577.1"/>
    <property type="molecule type" value="Genomic_DNA"/>
</dbReference>
<feature type="domain" description="TACO1/YebC-like N-terminal" evidence="6">
    <location>
        <begin position="5"/>
        <end position="74"/>
    </location>
</feature>
<feature type="domain" description="TACO1/YebC-like second and third" evidence="5">
    <location>
        <begin position="81"/>
        <end position="135"/>
    </location>
</feature>
<dbReference type="Pfam" id="PF20772">
    <property type="entry name" value="TACO1_YebC_N"/>
    <property type="match status" value="1"/>
</dbReference>
<keyword evidence="2" id="KW-0805">Transcription regulation</keyword>
<dbReference type="SUPFAM" id="SSF75625">
    <property type="entry name" value="YebC-like"/>
    <property type="match status" value="1"/>
</dbReference>
<dbReference type="Gene3D" id="3.30.70.980">
    <property type="match status" value="1"/>
</dbReference>
<organism evidence="7 8">
    <name type="scientific">Candidatus Kaiserbacteria bacterium RIFCSPLOWO2_12_FULL_45_26</name>
    <dbReference type="NCBI Taxonomy" id="1798525"/>
    <lineage>
        <taxon>Bacteria</taxon>
        <taxon>Candidatus Kaiseribacteriota</taxon>
    </lineage>
</organism>
<comment type="similarity">
    <text evidence="1">Belongs to the TACO1 family.</text>
</comment>
<dbReference type="FunFam" id="1.10.10.200:FF:000002">
    <property type="entry name" value="Probable transcriptional regulatory protein CLM62_37755"/>
    <property type="match status" value="1"/>
</dbReference>
<name>A0A1F6FFD5_9BACT</name>
<evidence type="ECO:0000256" key="3">
    <source>
        <dbReference type="ARBA" id="ARBA00023163"/>
    </source>
</evidence>
<dbReference type="PANTHER" id="PTHR12532">
    <property type="entry name" value="TRANSLATIONAL ACTIVATOR OF CYTOCHROME C OXIDASE 1"/>
    <property type="match status" value="1"/>
</dbReference>
<dbReference type="Gene3D" id="1.10.10.200">
    <property type="match status" value="1"/>
</dbReference>
<dbReference type="AlphaFoldDB" id="A0A1F6FFD5"/>
<dbReference type="Pfam" id="PF01709">
    <property type="entry name" value="Transcrip_reg"/>
    <property type="match status" value="2"/>
</dbReference>
<dbReference type="InterPro" id="IPR017856">
    <property type="entry name" value="Integrase-like_N"/>
</dbReference>
<dbReference type="Proteomes" id="UP000177325">
    <property type="component" value="Unassembled WGS sequence"/>
</dbReference>
<dbReference type="InterPro" id="IPR048300">
    <property type="entry name" value="TACO1_YebC-like_2nd/3rd_dom"/>
</dbReference>
<feature type="region of interest" description="Disordered" evidence="4">
    <location>
        <begin position="1"/>
        <end position="24"/>
    </location>
</feature>
<evidence type="ECO:0008006" key="9">
    <source>
        <dbReference type="Google" id="ProtNLM"/>
    </source>
</evidence>
<dbReference type="PANTHER" id="PTHR12532:SF0">
    <property type="entry name" value="TRANSLATIONAL ACTIVATOR OF CYTOCHROME C OXIDASE 1"/>
    <property type="match status" value="1"/>
</dbReference>
<evidence type="ECO:0000259" key="5">
    <source>
        <dbReference type="Pfam" id="PF01709"/>
    </source>
</evidence>
<sequence length="182" mass="19530">MSGHNKWSKIKHKKAATDAQRSRLFSRHSRAIAMESRGAGGDVNSPGLAAAIERAKKDSMPKENIDRAVAKGKDADGAALQEILFEAFGPGGTALLITTVTDNNNRTAPELKNIFTKAGYHLGAPGSAAWAFTKTADGYLPNTPLELSDEDGEKLASLIERLEEHDDVQDIYTTADDPSHGE</sequence>
<feature type="domain" description="TACO1/YebC-like second and third" evidence="5">
    <location>
        <begin position="138"/>
        <end position="174"/>
    </location>
</feature>
<reference evidence="7 8" key="1">
    <citation type="journal article" date="2016" name="Nat. Commun.">
        <title>Thousands of microbial genomes shed light on interconnected biogeochemical processes in an aquifer system.</title>
        <authorList>
            <person name="Anantharaman K."/>
            <person name="Brown C.T."/>
            <person name="Hug L.A."/>
            <person name="Sharon I."/>
            <person name="Castelle C.J."/>
            <person name="Probst A.J."/>
            <person name="Thomas B.C."/>
            <person name="Singh A."/>
            <person name="Wilkins M.J."/>
            <person name="Karaoz U."/>
            <person name="Brodie E.L."/>
            <person name="Williams K.H."/>
            <person name="Hubbard S.S."/>
            <person name="Banfield J.F."/>
        </authorList>
    </citation>
    <scope>NUCLEOTIDE SEQUENCE [LARGE SCALE GENOMIC DNA]</scope>
</reference>
<dbReference type="InterPro" id="IPR002876">
    <property type="entry name" value="Transcrip_reg_TACO1-like"/>
</dbReference>
<keyword evidence="3" id="KW-0804">Transcription</keyword>
<protein>
    <recommendedName>
        <fullName evidence="9">Transcriptional regulator</fullName>
    </recommendedName>
</protein>
<proteinExistence type="inferred from homology"/>
<dbReference type="InterPro" id="IPR049083">
    <property type="entry name" value="TACO1_YebC_N"/>
</dbReference>
<dbReference type="GO" id="GO:0005737">
    <property type="term" value="C:cytoplasm"/>
    <property type="evidence" value="ECO:0007669"/>
    <property type="project" value="UniProtKB-ARBA"/>
</dbReference>
<dbReference type="InterPro" id="IPR029072">
    <property type="entry name" value="YebC-like"/>
</dbReference>
<dbReference type="InterPro" id="IPR026564">
    <property type="entry name" value="Transcrip_reg_TACO1-like_dom3"/>
</dbReference>
<evidence type="ECO:0000256" key="1">
    <source>
        <dbReference type="ARBA" id="ARBA00008724"/>
    </source>
</evidence>
<dbReference type="STRING" id="1798525.A3G90_00615"/>
<feature type="compositionally biased region" description="Basic residues" evidence="4">
    <location>
        <begin position="1"/>
        <end position="14"/>
    </location>
</feature>
<gene>
    <name evidence="7" type="ORF">A3G90_00615</name>
</gene>
<accession>A0A1F6FFD5</accession>